<dbReference type="PANTHER" id="PTHR32410:SF181">
    <property type="entry name" value="CYSTEINE_HISTIDINE-RICH C1 DOMAIN FAMILY PROTEIN"/>
    <property type="match status" value="1"/>
</dbReference>
<dbReference type="EMBL" id="JBANAX010000940">
    <property type="protein sequence ID" value="KAL1187752.1"/>
    <property type="molecule type" value="Genomic_DNA"/>
</dbReference>
<keyword evidence="4" id="KW-0862">Zinc</keyword>
<dbReference type="InterPro" id="IPR046349">
    <property type="entry name" value="C1-like_sf"/>
</dbReference>
<dbReference type="InterPro" id="IPR011011">
    <property type="entry name" value="Znf_FYVE_PHD"/>
</dbReference>
<dbReference type="Pfam" id="PF03107">
    <property type="entry name" value="C1_2"/>
    <property type="match status" value="5"/>
</dbReference>
<keyword evidence="7" id="KW-1185">Reference proteome</keyword>
<feature type="domain" description="Zinc finger PHD-type" evidence="5">
    <location>
        <begin position="216"/>
        <end position="276"/>
    </location>
</feature>
<dbReference type="SUPFAM" id="SSF57889">
    <property type="entry name" value="Cysteine-rich domain"/>
    <property type="match status" value="3"/>
</dbReference>
<evidence type="ECO:0000313" key="7">
    <source>
        <dbReference type="Proteomes" id="UP001558713"/>
    </source>
</evidence>
<sequence>MDSDGGFHEVENDGKPFLVYQNPKYDLIPYKQGSTSFGEAINDDQLLQPLFLCPWARRCSNHFSSSPLFSSAEYIVSTGGYWSDHSVLPLFWCNNKIFDADGGCGICRGSNFGTDYYFCDYCAKMFHKECVQSPPKIKHPYHSEHHLQLQFSFSYEIGDQYCFCCTRKVKYLLYYCTICEVFMHPICAMKPISFVINPPKRHDHPLTFFPGQTVLTCNICGLLRKLYPTYICARCNFVAHKDCMNYPHIIKISRHNHRISYIYPLQSRESSCGVCRQITNSGYGAYTCGKCSNYVVHSRCALGKNVWDGEELEDIEEEDDIIQDFRPFSVISEGVIDYFLHDHHLQLKTIILYHESKLCQACCLPIYEGNFYSCMECHFIIHETCTNLSRRIQHALHPHPLRLVIGDDSWDYFCCHACVRRFNGFNYKCSIRDCNFYLDIRCAAIFEPFYFKIHGHPLYLALDPAEQPICHICKRKCYKQLNCIECIFIVCIKCATLPYTVRYTHDTYFLTFLSGEELCKKVWCDMCELNLGDTCTQVFYWSNEYYTAFHIECVLGADPYLKPGQYYRNGVETKILGKNNISRPLCSVCKKRCQSTIIKRRNEIACSIECFLNVYARTIH</sequence>
<keyword evidence="2" id="KW-0677">Repeat</keyword>
<comment type="caution">
    <text evidence="6">The sequence shown here is derived from an EMBL/GenBank/DDBJ whole genome shotgun (WGS) entry which is preliminary data.</text>
</comment>
<protein>
    <submittedName>
        <fullName evidence="6">Protein VACUOLELESS GAMETOPHYTES</fullName>
    </submittedName>
</protein>
<reference evidence="6 7" key="1">
    <citation type="submission" date="2024-04" db="EMBL/GenBank/DDBJ databases">
        <title>Genome assembly C_amara_ONT_v2.</title>
        <authorList>
            <person name="Yant L."/>
            <person name="Moore C."/>
            <person name="Slenker M."/>
        </authorList>
    </citation>
    <scope>NUCLEOTIDE SEQUENCE [LARGE SCALE GENOMIC DNA]</scope>
    <source>
        <tissue evidence="6">Leaf</tissue>
    </source>
</reference>
<keyword evidence="3" id="KW-0863">Zinc-finger</keyword>
<evidence type="ECO:0000256" key="2">
    <source>
        <dbReference type="ARBA" id="ARBA00022737"/>
    </source>
</evidence>
<dbReference type="InterPro" id="IPR053192">
    <property type="entry name" value="Vacuole_Formation_Reg"/>
</dbReference>
<proteinExistence type="predicted"/>
<dbReference type="GO" id="GO:0008270">
    <property type="term" value="F:zinc ion binding"/>
    <property type="evidence" value="ECO:0007669"/>
    <property type="project" value="UniProtKB-KW"/>
</dbReference>
<dbReference type="Pfam" id="PF22926">
    <property type="entry name" value="C1-like_CT"/>
    <property type="match status" value="1"/>
</dbReference>
<dbReference type="InterPro" id="IPR001965">
    <property type="entry name" value="Znf_PHD"/>
</dbReference>
<dbReference type="AlphaFoldDB" id="A0ABD0YZC7"/>
<keyword evidence="1" id="KW-0479">Metal-binding</keyword>
<evidence type="ECO:0000256" key="3">
    <source>
        <dbReference type="ARBA" id="ARBA00022771"/>
    </source>
</evidence>
<dbReference type="InterPro" id="IPR004146">
    <property type="entry name" value="DC1"/>
</dbReference>
<dbReference type="SMART" id="SM00249">
    <property type="entry name" value="PHD"/>
    <property type="match status" value="2"/>
</dbReference>
<evidence type="ECO:0000259" key="5">
    <source>
        <dbReference type="SMART" id="SM00249"/>
    </source>
</evidence>
<evidence type="ECO:0000256" key="1">
    <source>
        <dbReference type="ARBA" id="ARBA00022723"/>
    </source>
</evidence>
<evidence type="ECO:0000256" key="4">
    <source>
        <dbReference type="ARBA" id="ARBA00022833"/>
    </source>
</evidence>
<organism evidence="6 7">
    <name type="scientific">Cardamine amara subsp. amara</name>
    <dbReference type="NCBI Taxonomy" id="228776"/>
    <lineage>
        <taxon>Eukaryota</taxon>
        <taxon>Viridiplantae</taxon>
        <taxon>Streptophyta</taxon>
        <taxon>Embryophyta</taxon>
        <taxon>Tracheophyta</taxon>
        <taxon>Spermatophyta</taxon>
        <taxon>Magnoliopsida</taxon>
        <taxon>eudicotyledons</taxon>
        <taxon>Gunneridae</taxon>
        <taxon>Pentapetalae</taxon>
        <taxon>rosids</taxon>
        <taxon>malvids</taxon>
        <taxon>Brassicales</taxon>
        <taxon>Brassicaceae</taxon>
        <taxon>Cardamineae</taxon>
        <taxon>Cardamine</taxon>
    </lineage>
</organism>
<dbReference type="PANTHER" id="PTHR32410">
    <property type="entry name" value="CYSTEINE/HISTIDINE-RICH C1 DOMAIN FAMILY PROTEIN"/>
    <property type="match status" value="1"/>
</dbReference>
<feature type="domain" description="Zinc finger PHD-type" evidence="5">
    <location>
        <begin position="103"/>
        <end position="166"/>
    </location>
</feature>
<gene>
    <name evidence="6" type="ORF">V5N11_005627</name>
</gene>
<dbReference type="SUPFAM" id="SSF57903">
    <property type="entry name" value="FYVE/PHD zinc finger"/>
    <property type="match status" value="1"/>
</dbReference>
<dbReference type="Proteomes" id="UP001558713">
    <property type="component" value="Unassembled WGS sequence"/>
</dbReference>
<name>A0ABD0YZC7_CARAN</name>
<dbReference type="InterPro" id="IPR054483">
    <property type="entry name" value="DC1-like_CT"/>
</dbReference>
<evidence type="ECO:0000313" key="6">
    <source>
        <dbReference type="EMBL" id="KAL1187752.1"/>
    </source>
</evidence>
<accession>A0ABD0YZC7</accession>